<evidence type="ECO:0000256" key="1">
    <source>
        <dbReference type="SAM" id="MobiDB-lite"/>
    </source>
</evidence>
<dbReference type="EMBL" id="JBBPBN010000007">
    <property type="protein sequence ID" value="KAK9034331.1"/>
    <property type="molecule type" value="Genomic_DNA"/>
</dbReference>
<accession>A0ABR2T9Z1</accession>
<dbReference type="Proteomes" id="UP001396334">
    <property type="component" value="Unassembled WGS sequence"/>
</dbReference>
<gene>
    <name evidence="2" type="ORF">V6N11_050499</name>
</gene>
<reference evidence="2 3" key="1">
    <citation type="journal article" date="2024" name="G3 (Bethesda)">
        <title>Genome assembly of Hibiscus sabdariffa L. provides insights into metabolisms of medicinal natural products.</title>
        <authorList>
            <person name="Kim T."/>
        </authorList>
    </citation>
    <scope>NUCLEOTIDE SEQUENCE [LARGE SCALE GENOMIC DNA]</scope>
    <source>
        <strain evidence="2">TK-2024</strain>
        <tissue evidence="2">Old leaves</tissue>
    </source>
</reference>
<organism evidence="2 3">
    <name type="scientific">Hibiscus sabdariffa</name>
    <name type="common">roselle</name>
    <dbReference type="NCBI Taxonomy" id="183260"/>
    <lineage>
        <taxon>Eukaryota</taxon>
        <taxon>Viridiplantae</taxon>
        <taxon>Streptophyta</taxon>
        <taxon>Embryophyta</taxon>
        <taxon>Tracheophyta</taxon>
        <taxon>Spermatophyta</taxon>
        <taxon>Magnoliopsida</taxon>
        <taxon>eudicotyledons</taxon>
        <taxon>Gunneridae</taxon>
        <taxon>Pentapetalae</taxon>
        <taxon>rosids</taxon>
        <taxon>malvids</taxon>
        <taxon>Malvales</taxon>
        <taxon>Malvaceae</taxon>
        <taxon>Malvoideae</taxon>
        <taxon>Hibiscus</taxon>
    </lineage>
</organism>
<feature type="region of interest" description="Disordered" evidence="1">
    <location>
        <begin position="100"/>
        <end position="121"/>
    </location>
</feature>
<protein>
    <submittedName>
        <fullName evidence="2">Uncharacterized protein</fullName>
    </submittedName>
</protein>
<evidence type="ECO:0000313" key="3">
    <source>
        <dbReference type="Proteomes" id="UP001396334"/>
    </source>
</evidence>
<proteinExistence type="predicted"/>
<sequence length="150" mass="17044">MSRCVHLFLQSITPITAKRSRKTDSKTPPNPRGLSLRGCFLPVPQFALAFHVSSTLILEQPGNQWVKKHIIAETKHLQNIKDMLGRRPRETKGEYLKAWNRKQHGNSESNTTAPNKPNTWGILGTGRVHNQGENDWRTPMQYACSESVMI</sequence>
<comment type="caution">
    <text evidence="2">The sequence shown here is derived from an EMBL/GenBank/DDBJ whole genome shotgun (WGS) entry which is preliminary data.</text>
</comment>
<evidence type="ECO:0000313" key="2">
    <source>
        <dbReference type="EMBL" id="KAK9034331.1"/>
    </source>
</evidence>
<keyword evidence="3" id="KW-1185">Reference proteome</keyword>
<name>A0ABR2T9Z1_9ROSI</name>
<feature type="compositionally biased region" description="Polar residues" evidence="1">
    <location>
        <begin position="106"/>
        <end position="118"/>
    </location>
</feature>